<comment type="function">
    <text evidence="10">DNA ligase that catalyzes the formation of phosphodiester linkages between 5'-phosphoryl and 3'-hydroxyl groups in double-stranded DNA using NAD as a coenzyme and as the energy source for the reaction. It is essential for DNA replication and repair of damaged DNA.</text>
</comment>
<feature type="domain" description="BRCT" evidence="11">
    <location>
        <begin position="564"/>
        <end position="645"/>
    </location>
</feature>
<feature type="binding site" evidence="10">
    <location>
        <begin position="79"/>
        <end position="80"/>
    </location>
    <ligand>
        <name>NAD(+)</name>
        <dbReference type="ChEBI" id="CHEBI:57540"/>
    </ligand>
</feature>
<dbReference type="SUPFAM" id="SSF56091">
    <property type="entry name" value="DNA ligase/mRNA capping enzyme, catalytic domain"/>
    <property type="match status" value="1"/>
</dbReference>
<comment type="caution">
    <text evidence="10">Lacks conserved residue(s) required for the propagation of feature annotation.</text>
</comment>
<dbReference type="InterPro" id="IPR013839">
    <property type="entry name" value="DNAligase_adenylation"/>
</dbReference>
<gene>
    <name evidence="10 12" type="primary">ligA</name>
    <name evidence="12" type="ORF">V6984_09485</name>
</gene>
<feature type="active site" description="N6-AMP-lysine intermediate" evidence="10">
    <location>
        <position position="103"/>
    </location>
</feature>
<feature type="binding site" evidence="10">
    <location>
        <position position="396"/>
    </location>
    <ligand>
        <name>Zn(2+)</name>
        <dbReference type="ChEBI" id="CHEBI:29105"/>
    </ligand>
</feature>
<keyword evidence="1 10" id="KW-0436">Ligase</keyword>
<feature type="binding site" evidence="10">
    <location>
        <begin position="31"/>
        <end position="35"/>
    </location>
    <ligand>
        <name>NAD(+)</name>
        <dbReference type="ChEBI" id="CHEBI:57540"/>
    </ligand>
</feature>
<dbReference type="PROSITE" id="PS50172">
    <property type="entry name" value="BRCT"/>
    <property type="match status" value="1"/>
</dbReference>
<dbReference type="Pfam" id="PF01653">
    <property type="entry name" value="DNA_ligase_aden"/>
    <property type="match status" value="1"/>
</dbReference>
<dbReference type="InterPro" id="IPR010994">
    <property type="entry name" value="RuvA_2-like"/>
</dbReference>
<feature type="binding site" evidence="10">
    <location>
        <position position="287"/>
    </location>
    <ligand>
        <name>NAD(+)</name>
        <dbReference type="ChEBI" id="CHEBI:57540"/>
    </ligand>
</feature>
<dbReference type="SMART" id="SM00292">
    <property type="entry name" value="BRCT"/>
    <property type="match status" value="1"/>
</dbReference>
<evidence type="ECO:0000256" key="3">
    <source>
        <dbReference type="ARBA" id="ARBA00022723"/>
    </source>
</evidence>
<protein>
    <recommendedName>
        <fullName evidence="10">DNA ligase</fullName>
        <ecNumber evidence="10">6.5.1.2</ecNumber>
    </recommendedName>
    <alternativeName>
        <fullName evidence="10">Polydeoxyribonucleotide synthase [NAD(+)]</fullName>
    </alternativeName>
</protein>
<dbReference type="Gene3D" id="1.10.287.610">
    <property type="entry name" value="Helix hairpin bin"/>
    <property type="match status" value="1"/>
</dbReference>
<organism evidence="12 13">
    <name type="scientific">Kineothrix sedimenti</name>
    <dbReference type="NCBI Taxonomy" id="3123317"/>
    <lineage>
        <taxon>Bacteria</taxon>
        <taxon>Bacillati</taxon>
        <taxon>Bacillota</taxon>
        <taxon>Clostridia</taxon>
        <taxon>Lachnospirales</taxon>
        <taxon>Lachnospiraceae</taxon>
        <taxon>Kineothrix</taxon>
    </lineage>
</organism>
<evidence type="ECO:0000259" key="11">
    <source>
        <dbReference type="PROSITE" id="PS50172"/>
    </source>
</evidence>
<dbReference type="InterPro" id="IPR036420">
    <property type="entry name" value="BRCT_dom_sf"/>
</dbReference>
<sequence>MNKVDRINELVEELNKAANAYYKYDNLTMTDKQYDDLYDELFALENETGYILTGSPTQKVQGDVVDFLVKVEHKYPMLSSNKTKDLAIVRKFIGDNDVIQSWKLDGLTVVAEYKNGMLYKAVTRGNGIVGEDVTHTFKHCINLPVKLREPANITFRGECVIPWGTFEEINSELEETYSHPRNLAAGTLRQLDANIAIERKLEYYVFDVVDGFESGNLIGNYAYASDLDMPVVEHCMVSGNLEECFRKFNPENFRLPVDGLIYRYDDTGYGKSLGTTSHHPLDMLAFKWQDQLYETILTDIEWNTSKTGLINPVAIFNPVDLEGAVTTRATLHNVSYIEDLELGIGDTIQIYRSNMVIPKVHANLTKSNTWMIPDKCPCCGGEAEIHNENGSKTLHCCNDACTAKLLARIVHFCSKNAINIEDMSEATIEFVVNKGWIRRFKDIYDLKQYTGEWIKCSGFGQKSVYKLIDNIEKSRNTALDRFIYSLSIPLIGKTASKTISKYLNGSFEDFFDKWINNYNWTLLDDFGATMNDSMNNFILHNCLWVKKLADEFVFNEPKLNQQKDVLNTLDRKTFVITGSVNRFKNRDELKELIESLGGKVSGSVSTKTDFLINNDSTSNSGKNKKAFELRIPVITEEEFMKMINY</sequence>
<dbReference type="EMBL" id="CP146256">
    <property type="protein sequence ID" value="XAH75968.1"/>
    <property type="molecule type" value="Genomic_DNA"/>
</dbReference>
<keyword evidence="10" id="KW-0460">Magnesium</keyword>
<dbReference type="Gene3D" id="3.40.50.10190">
    <property type="entry name" value="BRCT domain"/>
    <property type="match status" value="1"/>
</dbReference>
<evidence type="ECO:0000256" key="7">
    <source>
        <dbReference type="ARBA" id="ARBA00023204"/>
    </source>
</evidence>
<evidence type="ECO:0000256" key="1">
    <source>
        <dbReference type="ARBA" id="ARBA00022598"/>
    </source>
</evidence>
<dbReference type="SUPFAM" id="SSF52113">
    <property type="entry name" value="BRCT domain"/>
    <property type="match status" value="1"/>
</dbReference>
<dbReference type="SUPFAM" id="SSF50249">
    <property type="entry name" value="Nucleic acid-binding proteins"/>
    <property type="match status" value="1"/>
</dbReference>
<evidence type="ECO:0000256" key="4">
    <source>
        <dbReference type="ARBA" id="ARBA00022763"/>
    </source>
</evidence>
<reference evidence="12 13" key="1">
    <citation type="submission" date="2024-02" db="EMBL/GenBank/DDBJ databases">
        <title>Bacterial strain from lacustrine sediment.</title>
        <authorList>
            <person name="Petit C."/>
            <person name="Fadhlaoui K."/>
        </authorList>
    </citation>
    <scope>NUCLEOTIDE SEQUENCE [LARGE SCALE GENOMIC DNA]</scope>
    <source>
        <strain evidence="12 13">IPX-CK</strain>
    </source>
</reference>
<dbReference type="SMART" id="SM00532">
    <property type="entry name" value="LIGANc"/>
    <property type="match status" value="1"/>
</dbReference>
<feature type="binding site" evidence="10">
    <location>
        <position position="124"/>
    </location>
    <ligand>
        <name>NAD(+)</name>
        <dbReference type="ChEBI" id="CHEBI:57540"/>
    </ligand>
</feature>
<dbReference type="RefSeq" id="WP_342759541.1">
    <property type="nucleotide sequence ID" value="NZ_CP146256.1"/>
</dbReference>
<feature type="binding site" evidence="10">
    <location>
        <position position="376"/>
    </location>
    <ligand>
        <name>Zn(2+)</name>
        <dbReference type="ChEBI" id="CHEBI:29105"/>
    </ligand>
</feature>
<dbReference type="InterPro" id="IPR001679">
    <property type="entry name" value="DNA_ligase"/>
</dbReference>
<dbReference type="Proteomes" id="UP001451571">
    <property type="component" value="Chromosome"/>
</dbReference>
<keyword evidence="3 10" id="KW-0479">Metal-binding</keyword>
<dbReference type="GO" id="GO:0003911">
    <property type="term" value="F:DNA ligase (NAD+) activity"/>
    <property type="evidence" value="ECO:0007669"/>
    <property type="project" value="UniProtKB-EC"/>
</dbReference>
<proteinExistence type="inferred from homology"/>
<keyword evidence="8 10" id="KW-0464">Manganese</keyword>
<evidence type="ECO:0000256" key="10">
    <source>
        <dbReference type="HAMAP-Rule" id="MF_01588"/>
    </source>
</evidence>
<accession>A0ABZ3F091</accession>
<dbReference type="NCBIfam" id="TIGR00575">
    <property type="entry name" value="dnlj"/>
    <property type="match status" value="1"/>
</dbReference>
<name>A0ABZ3F091_9FIRM</name>
<dbReference type="Pfam" id="PF00533">
    <property type="entry name" value="BRCT"/>
    <property type="match status" value="1"/>
</dbReference>
<evidence type="ECO:0000256" key="9">
    <source>
        <dbReference type="ARBA" id="ARBA00034005"/>
    </source>
</evidence>
<evidence type="ECO:0000256" key="2">
    <source>
        <dbReference type="ARBA" id="ARBA00022705"/>
    </source>
</evidence>
<evidence type="ECO:0000313" key="13">
    <source>
        <dbReference type="Proteomes" id="UP001451571"/>
    </source>
</evidence>
<dbReference type="HAMAP" id="MF_01588">
    <property type="entry name" value="DNA_ligase_A"/>
    <property type="match status" value="1"/>
</dbReference>
<keyword evidence="4 10" id="KW-0227">DNA damage</keyword>
<feature type="binding site" evidence="10">
    <location>
        <position position="379"/>
    </location>
    <ligand>
        <name>Zn(2+)</name>
        <dbReference type="ChEBI" id="CHEBI:29105"/>
    </ligand>
</feature>
<comment type="similarity">
    <text evidence="10">Belongs to the NAD-dependent DNA ligase family. LigA subfamily.</text>
</comment>
<keyword evidence="2 10" id="KW-0235">DNA replication</keyword>
<dbReference type="InterPro" id="IPR001357">
    <property type="entry name" value="BRCT_dom"/>
</dbReference>
<evidence type="ECO:0000256" key="8">
    <source>
        <dbReference type="ARBA" id="ARBA00023211"/>
    </source>
</evidence>
<comment type="catalytic activity">
    <reaction evidence="9 10">
        <text>NAD(+) + (deoxyribonucleotide)n-3'-hydroxyl + 5'-phospho-(deoxyribonucleotide)m = (deoxyribonucleotide)n+m + AMP + beta-nicotinamide D-nucleotide.</text>
        <dbReference type="EC" id="6.5.1.2"/>
    </reaction>
</comment>
<evidence type="ECO:0000313" key="12">
    <source>
        <dbReference type="EMBL" id="XAH75968.1"/>
    </source>
</evidence>
<dbReference type="Gene3D" id="2.40.50.140">
    <property type="entry name" value="Nucleic acid-binding proteins"/>
    <property type="match status" value="1"/>
</dbReference>
<dbReference type="InterPro" id="IPR004150">
    <property type="entry name" value="NAD_DNA_ligase_OB"/>
</dbReference>
<dbReference type="CDD" id="cd17748">
    <property type="entry name" value="BRCT_DNA_ligase_like"/>
    <property type="match status" value="1"/>
</dbReference>
<dbReference type="PIRSF" id="PIRSF001604">
    <property type="entry name" value="LigA"/>
    <property type="match status" value="1"/>
</dbReference>
<evidence type="ECO:0000256" key="6">
    <source>
        <dbReference type="ARBA" id="ARBA00023027"/>
    </source>
</evidence>
<keyword evidence="6 10" id="KW-0520">NAD</keyword>
<dbReference type="InterPro" id="IPR013840">
    <property type="entry name" value="DNAligase_N"/>
</dbReference>
<feature type="binding site" evidence="10">
    <location>
        <position position="158"/>
    </location>
    <ligand>
        <name>NAD(+)</name>
        <dbReference type="ChEBI" id="CHEBI:57540"/>
    </ligand>
</feature>
<dbReference type="SUPFAM" id="SSF47781">
    <property type="entry name" value="RuvA domain 2-like"/>
    <property type="match status" value="1"/>
</dbReference>
<dbReference type="Pfam" id="PF03120">
    <property type="entry name" value="OB_DNA_ligase"/>
    <property type="match status" value="1"/>
</dbReference>
<comment type="cofactor">
    <cofactor evidence="10">
        <name>Mg(2+)</name>
        <dbReference type="ChEBI" id="CHEBI:18420"/>
    </cofactor>
    <cofactor evidence="10">
        <name>Mn(2+)</name>
        <dbReference type="ChEBI" id="CHEBI:29035"/>
    </cofactor>
</comment>
<evidence type="ECO:0000256" key="5">
    <source>
        <dbReference type="ARBA" id="ARBA00022833"/>
    </source>
</evidence>
<dbReference type="Gene3D" id="3.30.470.30">
    <property type="entry name" value="DNA ligase/mRNA capping enzyme"/>
    <property type="match status" value="1"/>
</dbReference>
<dbReference type="NCBIfam" id="NF005932">
    <property type="entry name" value="PRK07956.1"/>
    <property type="match status" value="1"/>
</dbReference>
<keyword evidence="7 10" id="KW-0234">DNA repair</keyword>
<dbReference type="InterPro" id="IPR012340">
    <property type="entry name" value="NA-bd_OB-fold"/>
</dbReference>
<keyword evidence="13" id="KW-1185">Reference proteome</keyword>
<keyword evidence="5 10" id="KW-0862">Zinc</keyword>
<dbReference type="EC" id="6.5.1.2" evidence="10"/>
<dbReference type="Gene3D" id="1.10.150.20">
    <property type="entry name" value="5' to 3' exonuclease, C-terminal subdomain"/>
    <property type="match status" value="2"/>
</dbReference>
<feature type="binding site" evidence="10">
    <location>
        <position position="401"/>
    </location>
    <ligand>
        <name>Zn(2+)</name>
        <dbReference type="ChEBI" id="CHEBI:29105"/>
    </ligand>
</feature>